<feature type="domain" description="PRC-barrel" evidence="1">
    <location>
        <begin position="4"/>
        <end position="77"/>
    </location>
</feature>
<name>A0A6N2RYQ5_9FIRM</name>
<dbReference type="AlphaFoldDB" id="A0A6N2RYQ5"/>
<organism evidence="2">
    <name type="scientific">uncultured Anaerotruncus sp</name>
    <dbReference type="NCBI Taxonomy" id="905011"/>
    <lineage>
        <taxon>Bacteria</taxon>
        <taxon>Bacillati</taxon>
        <taxon>Bacillota</taxon>
        <taxon>Clostridia</taxon>
        <taxon>Eubacteriales</taxon>
        <taxon>Oscillospiraceae</taxon>
        <taxon>Anaerotruncus</taxon>
        <taxon>environmental samples</taxon>
    </lineage>
</organism>
<reference evidence="2" key="1">
    <citation type="submission" date="2019-11" db="EMBL/GenBank/DDBJ databases">
        <authorList>
            <person name="Feng L."/>
        </authorList>
    </citation>
    <scope>NUCLEOTIDE SEQUENCE</scope>
    <source>
        <strain evidence="2">AundefinedLFYP135</strain>
    </source>
</reference>
<dbReference type="InterPro" id="IPR027275">
    <property type="entry name" value="PRC-brl_dom"/>
</dbReference>
<dbReference type="InterPro" id="IPR011033">
    <property type="entry name" value="PRC_barrel-like_sf"/>
</dbReference>
<sequence>MYCRVTDLRYKDVVNMRDGMRLGCVCDVEVDTATARIVSLVIFGRYRWFGLLGREDDIVINWCDIQLIGEDTILVNFNCPSPGPRPGFRMFGRGNR</sequence>
<dbReference type="EMBL" id="CACRSL010000003">
    <property type="protein sequence ID" value="VYS85794.1"/>
    <property type="molecule type" value="Genomic_DNA"/>
</dbReference>
<dbReference type="NCBIfam" id="TIGR02888">
    <property type="entry name" value="spore_YlmC_YmxH"/>
    <property type="match status" value="1"/>
</dbReference>
<dbReference type="PANTHER" id="PTHR40061">
    <property type="entry name" value="SPORULATION PROTEIN YLMC-RELATED"/>
    <property type="match status" value="1"/>
</dbReference>
<dbReference type="SUPFAM" id="SSF50346">
    <property type="entry name" value="PRC-barrel domain"/>
    <property type="match status" value="1"/>
</dbReference>
<accession>A0A6N2RYQ5</accession>
<dbReference type="Gene3D" id="2.30.30.240">
    <property type="entry name" value="PRC-barrel domain"/>
    <property type="match status" value="1"/>
</dbReference>
<proteinExistence type="predicted"/>
<evidence type="ECO:0000313" key="2">
    <source>
        <dbReference type="EMBL" id="VYS85794.1"/>
    </source>
</evidence>
<gene>
    <name evidence="2" type="ORF">AULFYP135_00660</name>
</gene>
<dbReference type="InterPro" id="IPR014238">
    <property type="entry name" value="Spore_YlmC/YmxH"/>
</dbReference>
<dbReference type="Pfam" id="PF05239">
    <property type="entry name" value="PRC"/>
    <property type="match status" value="1"/>
</dbReference>
<protein>
    <submittedName>
        <fullName evidence="2">PRC-barrel domain protein</fullName>
    </submittedName>
</protein>
<dbReference type="PANTHER" id="PTHR40061:SF1">
    <property type="entry name" value="SPORULATION PROTEIN YLMC-RELATED"/>
    <property type="match status" value="1"/>
</dbReference>
<evidence type="ECO:0000259" key="1">
    <source>
        <dbReference type="Pfam" id="PF05239"/>
    </source>
</evidence>